<comment type="caution">
    <text evidence="2">The sequence shown here is derived from an EMBL/GenBank/DDBJ whole genome shotgun (WGS) entry which is preliminary data.</text>
</comment>
<evidence type="ECO:0008006" key="4">
    <source>
        <dbReference type="Google" id="ProtNLM"/>
    </source>
</evidence>
<feature type="signal peptide" evidence="1">
    <location>
        <begin position="1"/>
        <end position="18"/>
    </location>
</feature>
<evidence type="ECO:0000313" key="3">
    <source>
        <dbReference type="Proteomes" id="UP000324222"/>
    </source>
</evidence>
<dbReference type="AlphaFoldDB" id="A0A5B7EPN8"/>
<keyword evidence="1" id="KW-0732">Signal</keyword>
<organism evidence="2 3">
    <name type="scientific">Portunus trituberculatus</name>
    <name type="common">Swimming crab</name>
    <name type="synonym">Neptunus trituberculatus</name>
    <dbReference type="NCBI Taxonomy" id="210409"/>
    <lineage>
        <taxon>Eukaryota</taxon>
        <taxon>Metazoa</taxon>
        <taxon>Ecdysozoa</taxon>
        <taxon>Arthropoda</taxon>
        <taxon>Crustacea</taxon>
        <taxon>Multicrustacea</taxon>
        <taxon>Malacostraca</taxon>
        <taxon>Eumalacostraca</taxon>
        <taxon>Eucarida</taxon>
        <taxon>Decapoda</taxon>
        <taxon>Pleocyemata</taxon>
        <taxon>Brachyura</taxon>
        <taxon>Eubrachyura</taxon>
        <taxon>Portunoidea</taxon>
        <taxon>Portunidae</taxon>
        <taxon>Portuninae</taxon>
        <taxon>Portunus</taxon>
    </lineage>
</organism>
<dbReference type="EMBL" id="VSRR010003229">
    <property type="protein sequence ID" value="MPC35237.1"/>
    <property type="molecule type" value="Genomic_DNA"/>
</dbReference>
<protein>
    <recommendedName>
        <fullName evidence="4">Secreted protein</fullName>
    </recommendedName>
</protein>
<dbReference type="Proteomes" id="UP000324222">
    <property type="component" value="Unassembled WGS sequence"/>
</dbReference>
<accession>A0A5B7EPN8</accession>
<name>A0A5B7EPN8_PORTR</name>
<evidence type="ECO:0000313" key="2">
    <source>
        <dbReference type="EMBL" id="MPC35237.1"/>
    </source>
</evidence>
<gene>
    <name evidence="2" type="ORF">E2C01_028654</name>
</gene>
<evidence type="ECO:0000256" key="1">
    <source>
        <dbReference type="SAM" id="SignalP"/>
    </source>
</evidence>
<proteinExistence type="predicted"/>
<feature type="chain" id="PRO_5022792489" description="Secreted protein" evidence="1">
    <location>
        <begin position="19"/>
        <end position="82"/>
    </location>
</feature>
<sequence length="82" mass="9249">MKLALKLMPLLLLTGNRGQRGAGVGLLWEDEEYILSDFTEGRHTEEQRAPVTAMVLLTGYCLNRNACRISQLYMSIMASHNH</sequence>
<keyword evidence="3" id="KW-1185">Reference proteome</keyword>
<reference evidence="2 3" key="1">
    <citation type="submission" date="2019-05" db="EMBL/GenBank/DDBJ databases">
        <title>Another draft genome of Portunus trituberculatus and its Hox gene families provides insights of decapod evolution.</title>
        <authorList>
            <person name="Jeong J.-H."/>
            <person name="Song I."/>
            <person name="Kim S."/>
            <person name="Choi T."/>
            <person name="Kim D."/>
            <person name="Ryu S."/>
            <person name="Kim W."/>
        </authorList>
    </citation>
    <scope>NUCLEOTIDE SEQUENCE [LARGE SCALE GENOMIC DNA]</scope>
    <source>
        <tissue evidence="2">Muscle</tissue>
    </source>
</reference>